<dbReference type="EMBL" id="SFCI01000337">
    <property type="protein sequence ID" value="TFY80451.1"/>
    <property type="molecule type" value="Genomic_DNA"/>
</dbReference>
<dbReference type="AlphaFoldDB" id="A0A4Z0A2K4"/>
<protein>
    <submittedName>
        <fullName evidence="3">Uncharacterized protein</fullName>
    </submittedName>
</protein>
<accession>A0A4Z0A2K4</accession>
<sequence>MHRIMDVKAGGISRRNFSLFRALCGDASLKNVAIVTNFWDQVERDVGERREAELRSKDIFFKPVLDKGASMLRHEGTLQSAHAIMRHFVNNAPVVLQIQDEMVDKGLDVLQTGAAAQLDAEIREEARRHEKEVERARAEHRAAIAAQEEQARLDREREALRREQEMENELQRIREEALRLEQQRIAAAQEEERLRLQHEEEMRRQLIEAEAERQRAFDAAEAARRAHEQWVAQQQAAMDAIRNAPPPQHHHHGGGRRLHNRMKVL</sequence>
<dbReference type="Gene3D" id="3.40.50.300">
    <property type="entry name" value="P-loop containing nucleotide triphosphate hydrolases"/>
    <property type="match status" value="1"/>
</dbReference>
<dbReference type="Proteomes" id="UP000298061">
    <property type="component" value="Unassembled WGS sequence"/>
</dbReference>
<proteinExistence type="predicted"/>
<feature type="region of interest" description="Disordered" evidence="2">
    <location>
        <begin position="244"/>
        <end position="265"/>
    </location>
</feature>
<evidence type="ECO:0000256" key="2">
    <source>
        <dbReference type="SAM" id="MobiDB-lite"/>
    </source>
</evidence>
<dbReference type="InterPro" id="IPR027417">
    <property type="entry name" value="P-loop_NTPase"/>
</dbReference>
<evidence type="ECO:0000256" key="1">
    <source>
        <dbReference type="SAM" id="Coils"/>
    </source>
</evidence>
<keyword evidence="4" id="KW-1185">Reference proteome</keyword>
<dbReference type="OrthoDB" id="8954335at2759"/>
<dbReference type="STRING" id="135208.A0A4Z0A2K4"/>
<comment type="caution">
    <text evidence="3">The sequence shown here is derived from an EMBL/GenBank/DDBJ whole genome shotgun (WGS) entry which is preliminary data.</text>
</comment>
<feature type="coiled-coil region" evidence="1">
    <location>
        <begin position="115"/>
        <end position="226"/>
    </location>
</feature>
<organism evidence="3 4">
    <name type="scientific">Hericium alpestre</name>
    <dbReference type="NCBI Taxonomy" id="135208"/>
    <lineage>
        <taxon>Eukaryota</taxon>
        <taxon>Fungi</taxon>
        <taxon>Dikarya</taxon>
        <taxon>Basidiomycota</taxon>
        <taxon>Agaricomycotina</taxon>
        <taxon>Agaricomycetes</taxon>
        <taxon>Russulales</taxon>
        <taxon>Hericiaceae</taxon>
        <taxon>Hericium</taxon>
    </lineage>
</organism>
<keyword evidence="1" id="KW-0175">Coiled coil</keyword>
<reference evidence="3 4" key="1">
    <citation type="submission" date="2019-02" db="EMBL/GenBank/DDBJ databases">
        <title>Genome sequencing of the rare red list fungi Hericium alpestre (H. flagellum).</title>
        <authorList>
            <person name="Buettner E."/>
            <person name="Kellner H."/>
        </authorList>
    </citation>
    <scope>NUCLEOTIDE SEQUENCE [LARGE SCALE GENOMIC DNA]</scope>
    <source>
        <strain evidence="3 4">DSM 108284</strain>
    </source>
</reference>
<evidence type="ECO:0000313" key="4">
    <source>
        <dbReference type="Proteomes" id="UP000298061"/>
    </source>
</evidence>
<gene>
    <name evidence="3" type="ORF">EWM64_g3559</name>
</gene>
<feature type="compositionally biased region" description="Basic residues" evidence="2">
    <location>
        <begin position="248"/>
        <end position="265"/>
    </location>
</feature>
<name>A0A4Z0A2K4_9AGAM</name>
<evidence type="ECO:0000313" key="3">
    <source>
        <dbReference type="EMBL" id="TFY80451.1"/>
    </source>
</evidence>